<dbReference type="Proteomes" id="UP000472273">
    <property type="component" value="Unplaced"/>
</dbReference>
<evidence type="ECO:0000313" key="3">
    <source>
        <dbReference type="Proteomes" id="UP000472273"/>
    </source>
</evidence>
<dbReference type="PANTHER" id="PTHR13336:SF4">
    <property type="entry name" value="OCIA DOMAIN-CONTAINING PROTEIN 1"/>
    <property type="match status" value="1"/>
</dbReference>
<proteinExistence type="predicted"/>
<keyword evidence="3" id="KW-1185">Reference proteome</keyword>
<feature type="compositionally biased region" description="Polar residues" evidence="1">
    <location>
        <begin position="11"/>
        <end position="27"/>
    </location>
</feature>
<dbReference type="PANTHER" id="PTHR13336">
    <property type="entry name" value="OVARIAN CARCINOMA IMMUNOREACTIVE ANTIGEN"/>
    <property type="match status" value="1"/>
</dbReference>
<reference evidence="2" key="2">
    <citation type="submission" date="2025-09" db="UniProtKB">
        <authorList>
            <consortium name="Ensembl"/>
        </authorList>
    </citation>
    <scope>IDENTIFICATION</scope>
</reference>
<evidence type="ECO:0000256" key="1">
    <source>
        <dbReference type="SAM" id="MobiDB-lite"/>
    </source>
</evidence>
<protein>
    <submittedName>
        <fullName evidence="2">Uncharacterized protein</fullName>
    </submittedName>
</protein>
<accession>A0A670YHS9</accession>
<dbReference type="InterPro" id="IPR040187">
    <property type="entry name" value="OCAD1/2"/>
</dbReference>
<dbReference type="Ensembl" id="ENSPTXT00000008433.1">
    <property type="protein sequence ID" value="ENSPTXP00000008145.1"/>
    <property type="gene ID" value="ENSPTXG00000005915.1"/>
</dbReference>
<sequence>ILPHFYEPVPFSSSVNESAPSGITDSIAQEPELQEQAPKRKRVTYEELRNRNREGHEAGTMQRSEIRTSPLPIKEKGNYSTGNIIGNGILHWDQ</sequence>
<dbReference type="GO" id="GO:0005768">
    <property type="term" value="C:endosome"/>
    <property type="evidence" value="ECO:0007669"/>
    <property type="project" value="TreeGrafter"/>
</dbReference>
<feature type="region of interest" description="Disordered" evidence="1">
    <location>
        <begin position="10"/>
        <end position="80"/>
    </location>
</feature>
<reference evidence="2" key="1">
    <citation type="submission" date="2025-08" db="UniProtKB">
        <authorList>
            <consortium name="Ensembl"/>
        </authorList>
    </citation>
    <scope>IDENTIFICATION</scope>
</reference>
<dbReference type="AlphaFoldDB" id="A0A670YHS9"/>
<evidence type="ECO:0000313" key="2">
    <source>
        <dbReference type="Ensembl" id="ENSPTXP00000008145.1"/>
    </source>
</evidence>
<name>A0A670YHS9_PSETE</name>
<organism evidence="2 3">
    <name type="scientific">Pseudonaja textilis</name>
    <name type="common">Eastern brown snake</name>
    <dbReference type="NCBI Taxonomy" id="8673"/>
    <lineage>
        <taxon>Eukaryota</taxon>
        <taxon>Metazoa</taxon>
        <taxon>Chordata</taxon>
        <taxon>Craniata</taxon>
        <taxon>Vertebrata</taxon>
        <taxon>Euteleostomi</taxon>
        <taxon>Lepidosauria</taxon>
        <taxon>Squamata</taxon>
        <taxon>Bifurcata</taxon>
        <taxon>Unidentata</taxon>
        <taxon>Episquamata</taxon>
        <taxon>Toxicofera</taxon>
        <taxon>Serpentes</taxon>
        <taxon>Colubroidea</taxon>
        <taxon>Elapidae</taxon>
        <taxon>Hydrophiinae</taxon>
        <taxon>Pseudonaja</taxon>
    </lineage>
</organism>
<feature type="compositionally biased region" description="Basic and acidic residues" evidence="1">
    <location>
        <begin position="43"/>
        <end position="57"/>
    </location>
</feature>